<keyword evidence="5" id="KW-0560">Oxidoreductase</keyword>
<evidence type="ECO:0000256" key="7">
    <source>
        <dbReference type="ARBA" id="ARBA00023284"/>
    </source>
</evidence>
<evidence type="ECO:0000256" key="5">
    <source>
        <dbReference type="ARBA" id="ARBA00023002"/>
    </source>
</evidence>
<keyword evidence="3" id="KW-0732">Signal</keyword>
<proteinExistence type="inferred from homology"/>
<dbReference type="Proteomes" id="UP001596443">
    <property type="component" value="Unassembled WGS sequence"/>
</dbReference>
<gene>
    <name evidence="9" type="ORF">ACFQFD_16870</name>
</gene>
<protein>
    <submittedName>
        <fullName evidence="9">DsbA family protein</fullName>
    </submittedName>
</protein>
<dbReference type="AlphaFoldDB" id="A0ABD5TGW0"/>
<keyword evidence="6" id="KW-1015">Disulfide bond</keyword>
<dbReference type="InterPro" id="IPR006311">
    <property type="entry name" value="TAT_signal"/>
</dbReference>
<dbReference type="InterPro" id="IPR036249">
    <property type="entry name" value="Thioredoxin-like_sf"/>
</dbReference>
<accession>A0ABD5TGW0</accession>
<dbReference type="Pfam" id="PF13462">
    <property type="entry name" value="Thioredoxin_4"/>
    <property type="match status" value="1"/>
</dbReference>
<evidence type="ECO:0000313" key="9">
    <source>
        <dbReference type="EMBL" id="MFC6787612.1"/>
    </source>
</evidence>
<keyword evidence="7" id="KW-0676">Redox-active center</keyword>
<feature type="domain" description="Thioredoxin-like fold" evidence="8">
    <location>
        <begin position="53"/>
        <end position="223"/>
    </location>
</feature>
<dbReference type="RefSeq" id="WP_284061761.1">
    <property type="nucleotide sequence ID" value="NZ_CP126158.1"/>
</dbReference>
<keyword evidence="10" id="KW-1185">Reference proteome</keyword>
<evidence type="ECO:0000256" key="2">
    <source>
        <dbReference type="ARBA" id="ARBA00007787"/>
    </source>
</evidence>
<comment type="caution">
    <text evidence="9">The sequence shown here is derived from an EMBL/GenBank/DDBJ whole genome shotgun (WGS) entry which is preliminary data.</text>
</comment>
<evidence type="ECO:0000256" key="3">
    <source>
        <dbReference type="ARBA" id="ARBA00022729"/>
    </source>
</evidence>
<reference evidence="9 10" key="1">
    <citation type="journal article" date="2019" name="Int. J. Syst. Evol. Microbiol.">
        <title>The Global Catalogue of Microorganisms (GCM) 10K type strain sequencing project: providing services to taxonomists for standard genome sequencing and annotation.</title>
        <authorList>
            <consortium name="The Broad Institute Genomics Platform"/>
            <consortium name="The Broad Institute Genome Sequencing Center for Infectious Disease"/>
            <person name="Wu L."/>
            <person name="Ma J."/>
        </authorList>
    </citation>
    <scope>NUCLEOTIDE SEQUENCE [LARGE SCALE GENOMIC DNA]</scope>
    <source>
        <strain evidence="9 10">SYNS20</strain>
    </source>
</reference>
<dbReference type="Gene3D" id="3.40.30.10">
    <property type="entry name" value="Glutaredoxin"/>
    <property type="match status" value="1"/>
</dbReference>
<keyword evidence="4" id="KW-0249">Electron transport</keyword>
<dbReference type="EMBL" id="JBHSWX010000012">
    <property type="protein sequence ID" value="MFC6787612.1"/>
    <property type="molecule type" value="Genomic_DNA"/>
</dbReference>
<comment type="similarity">
    <text evidence="1">Belongs to the thioredoxin family. DsbA subfamily.</text>
</comment>
<organism evidence="9 10">
    <name type="scientific">Halobaculum halobium</name>
    <dbReference type="NCBI Taxonomy" id="3032281"/>
    <lineage>
        <taxon>Archaea</taxon>
        <taxon>Methanobacteriati</taxon>
        <taxon>Methanobacteriota</taxon>
        <taxon>Stenosarchaea group</taxon>
        <taxon>Halobacteria</taxon>
        <taxon>Halobacteriales</taxon>
        <taxon>Haloferacaceae</taxon>
        <taxon>Halobaculum</taxon>
    </lineage>
</organism>
<comment type="similarity">
    <text evidence="2">Belongs to the glutaredoxin family.</text>
</comment>
<dbReference type="SUPFAM" id="SSF52833">
    <property type="entry name" value="Thioredoxin-like"/>
    <property type="match status" value="1"/>
</dbReference>
<dbReference type="PROSITE" id="PS51257">
    <property type="entry name" value="PROKAR_LIPOPROTEIN"/>
    <property type="match status" value="1"/>
</dbReference>
<evidence type="ECO:0000313" key="10">
    <source>
        <dbReference type="Proteomes" id="UP001596443"/>
    </source>
</evidence>
<dbReference type="GO" id="GO:0016491">
    <property type="term" value="F:oxidoreductase activity"/>
    <property type="evidence" value="ECO:0007669"/>
    <property type="project" value="UniProtKB-KW"/>
</dbReference>
<evidence type="ECO:0000256" key="6">
    <source>
        <dbReference type="ARBA" id="ARBA00023157"/>
    </source>
</evidence>
<dbReference type="InterPro" id="IPR012336">
    <property type="entry name" value="Thioredoxin-like_fold"/>
</dbReference>
<dbReference type="PROSITE" id="PS51318">
    <property type="entry name" value="TAT"/>
    <property type="match status" value="1"/>
</dbReference>
<name>A0ABD5TGW0_9EURY</name>
<sequence length="228" mass="23655">MEVTRRAAIAAAGTAGLGAFAGCLGGAIGGDGDAARAGRTPIDDHPVAAELGAQPALGQTDAGATVVTFEDPSCPTCRNFERNAGARLRSGPVADGDLRLVSRVYPIIYPWGKPGVQALEAAYARDGGEDAYWSLFDYYFASQGQLDADNVLDRTESYLSSNTDLDAAGVIADAEAKAYDGAVQADLDAGETAGVDRTPTIFMFRDGAYVTRASGNVSYETITSALQL</sequence>
<dbReference type="PANTHER" id="PTHR13887">
    <property type="entry name" value="GLUTATHIONE S-TRANSFERASE KAPPA"/>
    <property type="match status" value="1"/>
</dbReference>
<evidence type="ECO:0000256" key="1">
    <source>
        <dbReference type="ARBA" id="ARBA00005791"/>
    </source>
</evidence>
<evidence type="ECO:0000259" key="8">
    <source>
        <dbReference type="Pfam" id="PF13462"/>
    </source>
</evidence>
<evidence type="ECO:0000256" key="4">
    <source>
        <dbReference type="ARBA" id="ARBA00022982"/>
    </source>
</evidence>
<dbReference type="PANTHER" id="PTHR13887:SF14">
    <property type="entry name" value="DISULFIDE BOND FORMATION PROTEIN D"/>
    <property type="match status" value="1"/>
</dbReference>
<dbReference type="GeneID" id="81210744"/>
<keyword evidence="4" id="KW-0813">Transport</keyword>